<dbReference type="EMBL" id="AMCW01000040">
    <property type="protein sequence ID" value="EKK03084.1"/>
    <property type="molecule type" value="Genomic_DNA"/>
</dbReference>
<dbReference type="PANTHER" id="PTHR35369">
    <property type="entry name" value="BLR3025 PROTEIN-RELATED"/>
    <property type="match status" value="1"/>
</dbReference>
<comment type="caution">
    <text evidence="3">The sequence shown here is derived from an EMBL/GenBank/DDBJ whole genome shotgun (WGS) entry which is preliminary data.</text>
</comment>
<name>K5DJQ0_RHOBT</name>
<proteinExistence type="predicted"/>
<dbReference type="CDD" id="cd03468">
    <property type="entry name" value="PolY_like"/>
    <property type="match status" value="1"/>
</dbReference>
<keyword evidence="1" id="KW-0227">DNA damage</keyword>
<evidence type="ECO:0000313" key="3">
    <source>
        <dbReference type="EMBL" id="EKK03084.1"/>
    </source>
</evidence>
<dbReference type="PANTHER" id="PTHR35369:SF2">
    <property type="entry name" value="BLR3025 PROTEIN"/>
    <property type="match status" value="1"/>
</dbReference>
<gene>
    <name evidence="3" type="ORF">RBSH_01777</name>
</gene>
<dbReference type="GO" id="GO:0016740">
    <property type="term" value="F:transferase activity"/>
    <property type="evidence" value="ECO:0007669"/>
    <property type="project" value="UniProtKB-KW"/>
</dbReference>
<evidence type="ECO:0000256" key="2">
    <source>
        <dbReference type="SAM" id="MobiDB-lite"/>
    </source>
</evidence>
<dbReference type="InterPro" id="IPR043502">
    <property type="entry name" value="DNA/RNA_pol_sf"/>
</dbReference>
<accession>K5DJQ0</accession>
<reference evidence="3 4" key="1">
    <citation type="journal article" date="2013" name="Mar. Genomics">
        <title>Expression of sulfatases in Rhodopirellula baltica and the diversity of sulfatases in the genus Rhodopirellula.</title>
        <authorList>
            <person name="Wegner C.E."/>
            <person name="Richter-Heitmann T."/>
            <person name="Klindworth A."/>
            <person name="Klockow C."/>
            <person name="Richter M."/>
            <person name="Achstetter T."/>
            <person name="Glockner F.O."/>
            <person name="Harder J."/>
        </authorList>
    </citation>
    <scope>NUCLEOTIDE SEQUENCE [LARGE SCALE GENOMIC DNA]</scope>
    <source>
        <strain evidence="3 4">SH28</strain>
    </source>
</reference>
<dbReference type="AlphaFoldDB" id="K5DJQ0"/>
<dbReference type="PATRIC" id="fig|993517.3.peg.1928"/>
<keyword evidence="3" id="KW-0808">Transferase</keyword>
<evidence type="ECO:0000256" key="1">
    <source>
        <dbReference type="ARBA" id="ARBA00022763"/>
    </source>
</evidence>
<dbReference type="Proteomes" id="UP000007993">
    <property type="component" value="Unassembled WGS sequence"/>
</dbReference>
<feature type="region of interest" description="Disordered" evidence="2">
    <location>
        <begin position="390"/>
        <end position="488"/>
    </location>
</feature>
<organism evidence="3 4">
    <name type="scientific">Rhodopirellula baltica SH28</name>
    <dbReference type="NCBI Taxonomy" id="993517"/>
    <lineage>
        <taxon>Bacteria</taxon>
        <taxon>Pseudomonadati</taxon>
        <taxon>Planctomycetota</taxon>
        <taxon>Planctomycetia</taxon>
        <taxon>Pirellulales</taxon>
        <taxon>Pirellulaceae</taxon>
        <taxon>Rhodopirellula</taxon>
    </lineage>
</organism>
<protein>
    <submittedName>
        <fullName evidence="3">Nucleotidyltransferase protein</fullName>
    </submittedName>
</protein>
<dbReference type="SUPFAM" id="SSF56672">
    <property type="entry name" value="DNA/RNA polymerases"/>
    <property type="match status" value="1"/>
</dbReference>
<dbReference type="GO" id="GO:0006281">
    <property type="term" value="P:DNA repair"/>
    <property type="evidence" value="ECO:0007669"/>
    <property type="project" value="TreeGrafter"/>
</dbReference>
<evidence type="ECO:0000313" key="4">
    <source>
        <dbReference type="Proteomes" id="UP000007993"/>
    </source>
</evidence>
<sequence>MAASCQRAAAMGVRLGMPIAQAVDITTTLADQHNSGRNVANQSVPPIPTAIIDEHDRVADRRALHSLATELQSHLCPQIALETLDRFKWAGRFRHDPEALVAEIDGVTHLFDDEPGLLAAAATILKRRHLNARLAIASTLGAAWALATHAPSQTRTKDPAKNHFDFFLAPADRTRDALQTLPPSALRLNPTDVETLQRLGIETIGSLLQLPRSGLATRIGHGLCNRIAQALGEVDEPILAIDIPTEHTASLELEYPTDAVDLIRDRIIRLIESATASLRPLGRGVLRLRCQMDFTESPSVTLESGLFSPTLDLNHLSNLMIGAFESHACQSKVSHLRLDVLQDAILASTQPSIFGPGFESDTQTDWTRQTDIARLIDSLSGRLGEESVRGVRINRDPLPEDTVTDFPLTQSSGRKLATARPRRRPKSKASSAADSHDESHGRHGGGTRNGVPTPHDAGRRPLQLHSSPQRLTPLGHGQDPPGENQFPPKFRFRGRVWNVHQHWGPERIETRWWQGPMVRRDYFRVELDDGARWWIFRDLNHPTDWQLHGWFD</sequence>
<dbReference type="InterPro" id="IPR050356">
    <property type="entry name" value="SulA_CellDiv_inhibitor"/>
</dbReference>